<dbReference type="SUPFAM" id="SSF54197">
    <property type="entry name" value="HIT-like"/>
    <property type="match status" value="1"/>
</dbReference>
<reference evidence="3 4" key="1">
    <citation type="submission" date="2023-08" db="EMBL/GenBank/DDBJ databases">
        <title>Alcaligenaceae gen. nov., a novel taxon isolated from the sludge of Yixing Pesticide Factory.</title>
        <authorList>
            <person name="Ruan L."/>
        </authorList>
    </citation>
    <scope>NUCLEOTIDE SEQUENCE [LARGE SCALE GENOMIC DNA]</scope>
    <source>
        <strain evidence="3 4">LG-2</strain>
    </source>
</reference>
<proteinExistence type="predicted"/>
<dbReference type="Pfam" id="PF19327">
    <property type="entry name" value="Ap4A_phos_N"/>
    <property type="match status" value="1"/>
</dbReference>
<dbReference type="Pfam" id="PF09830">
    <property type="entry name" value="ATP_transf"/>
    <property type="match status" value="1"/>
</dbReference>
<dbReference type="InterPro" id="IPR043171">
    <property type="entry name" value="Ap4A_phos1/2-like"/>
</dbReference>
<dbReference type="Proteomes" id="UP001232156">
    <property type="component" value="Unassembled WGS sequence"/>
</dbReference>
<feature type="domain" description="ATP adenylyltransferase C-terminal" evidence="1">
    <location>
        <begin position="178"/>
        <end position="286"/>
    </location>
</feature>
<dbReference type="InterPro" id="IPR009163">
    <property type="entry name" value="Ap4A_phos1/2"/>
</dbReference>
<gene>
    <name evidence="3" type="ORF">Q8947_05775</name>
</gene>
<comment type="caution">
    <text evidence="3">The sequence shown here is derived from an EMBL/GenBank/DDBJ whole genome shotgun (WGS) entry which is preliminary data.</text>
</comment>
<dbReference type="RefSeq" id="WP_165277744.1">
    <property type="nucleotide sequence ID" value="NZ_JAUZQE010000009.1"/>
</dbReference>
<name>A0ABU1D4Y1_9BURK</name>
<evidence type="ECO:0000313" key="4">
    <source>
        <dbReference type="Proteomes" id="UP001232156"/>
    </source>
</evidence>
<dbReference type="EMBL" id="JAUZQE010000009">
    <property type="protein sequence ID" value="MDR4125489.1"/>
    <property type="molecule type" value="Genomic_DNA"/>
</dbReference>
<dbReference type="InterPro" id="IPR019200">
    <property type="entry name" value="ATP_adenylylTrfase_C"/>
</dbReference>
<feature type="domain" description="Ap4A phosphorylase 1/2 N-terminal" evidence="2">
    <location>
        <begin position="5"/>
        <end position="150"/>
    </location>
</feature>
<dbReference type="Gene3D" id="3.30.428.70">
    <property type="match status" value="1"/>
</dbReference>
<sequence length="287" mass="31110">MTTPFMQAVDARSAEAISAGALLPVEAEEVTLESGGLAFIVRHVKALAKKQELPGGPRDPNFNPFLPPDPALTVGPVGDQHVAILNKYPVCERHLVLARTEFAEQTTPLELEDFRALAHLLSASGGLGFHNGGAPAGASQRHKHVQWLPSAPGNASLRMFRPVLDPDVREHTVFIHLQLPLRHCFVRVQAGKGVDEEVSARSMLQGYQRALETLQLSPDEQGNLPPSNMLVEEGWMLVVPRSREHFADVSLNALSFGGVLYVRDQQQIEAIREAGPLAALASVACPI</sequence>
<keyword evidence="4" id="KW-1185">Reference proteome</keyword>
<accession>A0ABU1D4Y1</accession>
<evidence type="ECO:0000259" key="1">
    <source>
        <dbReference type="Pfam" id="PF09830"/>
    </source>
</evidence>
<dbReference type="PIRSF" id="PIRSF000846">
    <property type="entry name" value="ATP_adenylyltr"/>
    <property type="match status" value="1"/>
</dbReference>
<dbReference type="PANTHER" id="PTHR38420">
    <property type="entry name" value="AP-4-A PHOSPHORYLASE II"/>
    <property type="match status" value="1"/>
</dbReference>
<dbReference type="InterPro" id="IPR036265">
    <property type="entry name" value="HIT-like_sf"/>
</dbReference>
<protein>
    <submittedName>
        <fullName evidence="3">Phosphorylase</fullName>
    </submittedName>
</protein>
<dbReference type="InterPro" id="IPR045759">
    <property type="entry name" value="Ap4A_phos1/2_N"/>
</dbReference>
<organism evidence="3 4">
    <name type="scientific">Yanghanlia caeni</name>
    <dbReference type="NCBI Taxonomy" id="3064283"/>
    <lineage>
        <taxon>Bacteria</taxon>
        <taxon>Pseudomonadati</taxon>
        <taxon>Pseudomonadota</taxon>
        <taxon>Betaproteobacteria</taxon>
        <taxon>Burkholderiales</taxon>
        <taxon>Alcaligenaceae</taxon>
        <taxon>Yanghanlia</taxon>
    </lineage>
</organism>
<evidence type="ECO:0000259" key="2">
    <source>
        <dbReference type="Pfam" id="PF19327"/>
    </source>
</evidence>
<dbReference type="PANTHER" id="PTHR38420:SF1">
    <property type="entry name" value="PUTATIVE (AFU_ORTHOLOGUE AFUA_5G14690)-RELATED"/>
    <property type="match status" value="1"/>
</dbReference>
<evidence type="ECO:0000313" key="3">
    <source>
        <dbReference type="EMBL" id="MDR4125489.1"/>
    </source>
</evidence>